<reference evidence="5 6" key="1">
    <citation type="submission" date="2019-06" db="EMBL/GenBank/DDBJ databases">
        <title>Sequencing the genomes of 1000 actinobacteria strains.</title>
        <authorList>
            <person name="Klenk H.-P."/>
        </authorList>
    </citation>
    <scope>NUCLEOTIDE SEQUENCE [LARGE SCALE GENOMIC DNA]</scope>
    <source>
        <strain evidence="5 6">DSM 45301</strain>
    </source>
</reference>
<keyword evidence="6" id="KW-1185">Reference proteome</keyword>
<keyword evidence="3" id="KW-1133">Transmembrane helix</keyword>
<sequence length="325" mass="31215">MLGVVLAVVASLAYGLSDVLSGAAVRRHSTASVALWSQLTGLALLGLAALVVRPALSWPVLGWGLAAGALAAVALLLFYTALQRGRTAVVAPVAGSGVVVPVVAGLLGGEPLAWPAALGVAAVVAGVLVVAAAGDGDGPDTSGSPEPADRPHRRLVRSSPAPAHPVPADDRCVPEPGTSSTRSSVVLAALAAAGFGGFFVLLDLATTSAGGSGSVGPTLAVALAVQAGAVAVTLLAAAGHTRACLAPRPALLLAAGAVGLVDVVGDLALVVAVGIGPLAVVGPLGSLDPVVTVLIAVAVLGERPRAVQVVGVAAVLAGVVLVATG</sequence>
<comment type="similarity">
    <text evidence="1">Belongs to the EamA transporter family.</text>
</comment>
<feature type="transmembrane region" description="Helical" evidence="3">
    <location>
        <begin position="218"/>
        <end position="238"/>
    </location>
</feature>
<gene>
    <name evidence="5" type="ORF">FB558_2074</name>
</gene>
<dbReference type="EMBL" id="VFPA01000001">
    <property type="protein sequence ID" value="TQM15291.1"/>
    <property type="molecule type" value="Genomic_DNA"/>
</dbReference>
<proteinExistence type="inferred from homology"/>
<feature type="domain" description="EamA" evidence="4">
    <location>
        <begin position="2"/>
        <end position="130"/>
    </location>
</feature>
<feature type="domain" description="EamA" evidence="4">
    <location>
        <begin position="184"/>
        <end position="323"/>
    </location>
</feature>
<dbReference type="Pfam" id="PF00892">
    <property type="entry name" value="EamA"/>
    <property type="match status" value="2"/>
</dbReference>
<feature type="transmembrane region" description="Helical" evidence="3">
    <location>
        <begin position="114"/>
        <end position="134"/>
    </location>
</feature>
<evidence type="ECO:0000256" key="3">
    <source>
        <dbReference type="SAM" id="Phobius"/>
    </source>
</evidence>
<feature type="transmembrane region" description="Helical" evidence="3">
    <location>
        <begin position="60"/>
        <end position="82"/>
    </location>
</feature>
<evidence type="ECO:0000259" key="4">
    <source>
        <dbReference type="Pfam" id="PF00892"/>
    </source>
</evidence>
<evidence type="ECO:0000313" key="5">
    <source>
        <dbReference type="EMBL" id="TQM15291.1"/>
    </source>
</evidence>
<evidence type="ECO:0000256" key="1">
    <source>
        <dbReference type="ARBA" id="ARBA00007362"/>
    </source>
</evidence>
<dbReference type="Proteomes" id="UP000315677">
    <property type="component" value="Unassembled WGS sequence"/>
</dbReference>
<dbReference type="SUPFAM" id="SSF103481">
    <property type="entry name" value="Multidrug resistance efflux transporter EmrE"/>
    <property type="match status" value="2"/>
</dbReference>
<dbReference type="Gene3D" id="1.10.3730.20">
    <property type="match status" value="1"/>
</dbReference>
<dbReference type="OrthoDB" id="9949824at2"/>
<feature type="transmembrane region" description="Helical" evidence="3">
    <location>
        <begin position="33"/>
        <end position="53"/>
    </location>
</feature>
<feature type="transmembrane region" description="Helical" evidence="3">
    <location>
        <begin position="185"/>
        <end position="206"/>
    </location>
</feature>
<accession>A0A543E123</accession>
<feature type="transmembrane region" description="Helical" evidence="3">
    <location>
        <begin position="250"/>
        <end position="271"/>
    </location>
</feature>
<organism evidence="5 6">
    <name type="scientific">Pseudonocardia kunmingensis</name>
    <dbReference type="NCBI Taxonomy" id="630975"/>
    <lineage>
        <taxon>Bacteria</taxon>
        <taxon>Bacillati</taxon>
        <taxon>Actinomycetota</taxon>
        <taxon>Actinomycetes</taxon>
        <taxon>Pseudonocardiales</taxon>
        <taxon>Pseudonocardiaceae</taxon>
        <taxon>Pseudonocardia</taxon>
    </lineage>
</organism>
<feature type="region of interest" description="Disordered" evidence="2">
    <location>
        <begin position="136"/>
        <end position="177"/>
    </location>
</feature>
<dbReference type="RefSeq" id="WP_142050879.1">
    <property type="nucleotide sequence ID" value="NZ_VFPA01000001.1"/>
</dbReference>
<feature type="transmembrane region" description="Helical" evidence="3">
    <location>
        <begin position="306"/>
        <end position="324"/>
    </location>
</feature>
<comment type="caution">
    <text evidence="5">The sequence shown here is derived from an EMBL/GenBank/DDBJ whole genome shotgun (WGS) entry which is preliminary data.</text>
</comment>
<keyword evidence="3" id="KW-0472">Membrane</keyword>
<dbReference type="GO" id="GO:0016020">
    <property type="term" value="C:membrane"/>
    <property type="evidence" value="ECO:0007669"/>
    <property type="project" value="InterPro"/>
</dbReference>
<dbReference type="PANTHER" id="PTHR22911:SF137">
    <property type="entry name" value="SOLUTE CARRIER FAMILY 35 MEMBER G2-RELATED"/>
    <property type="match status" value="1"/>
</dbReference>
<name>A0A543E123_9PSEU</name>
<dbReference type="InterPro" id="IPR037185">
    <property type="entry name" value="EmrE-like"/>
</dbReference>
<feature type="transmembrane region" description="Helical" evidence="3">
    <location>
        <begin position="278"/>
        <end position="300"/>
    </location>
</feature>
<protein>
    <submittedName>
        <fullName evidence="5">EamA-like transporter family protein</fullName>
    </submittedName>
</protein>
<keyword evidence="3" id="KW-0812">Transmembrane</keyword>
<dbReference type="AlphaFoldDB" id="A0A543E123"/>
<evidence type="ECO:0000256" key="2">
    <source>
        <dbReference type="SAM" id="MobiDB-lite"/>
    </source>
</evidence>
<feature type="transmembrane region" description="Helical" evidence="3">
    <location>
        <begin position="88"/>
        <end position="107"/>
    </location>
</feature>
<dbReference type="InterPro" id="IPR000620">
    <property type="entry name" value="EamA_dom"/>
</dbReference>
<dbReference type="PANTHER" id="PTHR22911">
    <property type="entry name" value="ACYL-MALONYL CONDENSING ENZYME-RELATED"/>
    <property type="match status" value="1"/>
</dbReference>
<evidence type="ECO:0000313" key="6">
    <source>
        <dbReference type="Proteomes" id="UP000315677"/>
    </source>
</evidence>